<dbReference type="Gene3D" id="2.40.128.580">
    <property type="entry name" value="GXWXG domain"/>
    <property type="match status" value="1"/>
</dbReference>
<keyword evidence="4" id="KW-1185">Reference proteome</keyword>
<proteinExistence type="predicted"/>
<protein>
    <recommendedName>
        <fullName evidence="5">GXWXG domain-containing protein</fullName>
    </recommendedName>
</protein>
<accession>A0ABQ8FS64</accession>
<evidence type="ECO:0000313" key="3">
    <source>
        <dbReference type="EMBL" id="KAH7020662.1"/>
    </source>
</evidence>
<comment type="caution">
    <text evidence="3">The sequence shown here is derived from an EMBL/GenBank/DDBJ whole genome shotgun (WGS) entry which is preliminary data.</text>
</comment>
<organism evidence="3 4">
    <name type="scientific">Macrophomina phaseolina</name>
    <dbReference type="NCBI Taxonomy" id="35725"/>
    <lineage>
        <taxon>Eukaryota</taxon>
        <taxon>Fungi</taxon>
        <taxon>Dikarya</taxon>
        <taxon>Ascomycota</taxon>
        <taxon>Pezizomycotina</taxon>
        <taxon>Dothideomycetes</taxon>
        <taxon>Dothideomycetes incertae sedis</taxon>
        <taxon>Botryosphaeriales</taxon>
        <taxon>Botryosphaeriaceae</taxon>
        <taxon>Macrophomina</taxon>
    </lineage>
</organism>
<dbReference type="InterPro" id="IPR025568">
    <property type="entry name" value="DUF4334"/>
</dbReference>
<feature type="domain" description="DUF4334" evidence="2">
    <location>
        <begin position="99"/>
        <end position="157"/>
    </location>
</feature>
<sequence length="158" mass="18511">MRILQLIDDAVAPTDMRELASLFDALEPIVPSDLLGNWSGGDFHENENQKNGNELKIHPCHAMLESYWWAGMMVEKLDDAMPVMMWTDEGKRVESEFWGRAQIAEIKFRYVVSSCCVFDRWPIIFHFKRVSDNTLMGHTDTKDKVMRDAGEYYFWIRK</sequence>
<evidence type="ECO:0008006" key="5">
    <source>
        <dbReference type="Google" id="ProtNLM"/>
    </source>
</evidence>
<gene>
    <name evidence="3" type="ORF">B0J12DRAFT_687580</name>
</gene>
<dbReference type="Pfam" id="PF14231">
    <property type="entry name" value="GXWXG"/>
    <property type="match status" value="1"/>
</dbReference>
<dbReference type="Pfam" id="PF14232">
    <property type="entry name" value="DUF4334"/>
    <property type="match status" value="1"/>
</dbReference>
<evidence type="ECO:0000259" key="2">
    <source>
        <dbReference type="Pfam" id="PF14232"/>
    </source>
</evidence>
<evidence type="ECO:0000313" key="4">
    <source>
        <dbReference type="Proteomes" id="UP000774617"/>
    </source>
</evidence>
<dbReference type="EMBL" id="JAGTJR010000066">
    <property type="protein sequence ID" value="KAH7020662.1"/>
    <property type="molecule type" value="Genomic_DNA"/>
</dbReference>
<dbReference type="Proteomes" id="UP000774617">
    <property type="component" value="Unassembled WGS sequence"/>
</dbReference>
<evidence type="ECO:0000259" key="1">
    <source>
        <dbReference type="Pfam" id="PF14231"/>
    </source>
</evidence>
<feature type="domain" description="GXWXG" evidence="1">
    <location>
        <begin position="22"/>
        <end position="90"/>
    </location>
</feature>
<name>A0ABQ8FS64_9PEZI</name>
<dbReference type="InterPro" id="IPR025951">
    <property type="entry name" value="GXWXG_dom"/>
</dbReference>
<reference evidence="3 4" key="1">
    <citation type="journal article" date="2021" name="Nat. Commun.">
        <title>Genetic determinants of endophytism in the Arabidopsis root mycobiome.</title>
        <authorList>
            <person name="Mesny F."/>
            <person name="Miyauchi S."/>
            <person name="Thiergart T."/>
            <person name="Pickel B."/>
            <person name="Atanasova L."/>
            <person name="Karlsson M."/>
            <person name="Huettel B."/>
            <person name="Barry K.W."/>
            <person name="Haridas S."/>
            <person name="Chen C."/>
            <person name="Bauer D."/>
            <person name="Andreopoulos W."/>
            <person name="Pangilinan J."/>
            <person name="LaButti K."/>
            <person name="Riley R."/>
            <person name="Lipzen A."/>
            <person name="Clum A."/>
            <person name="Drula E."/>
            <person name="Henrissat B."/>
            <person name="Kohler A."/>
            <person name="Grigoriev I.V."/>
            <person name="Martin F.M."/>
            <person name="Hacquard S."/>
        </authorList>
    </citation>
    <scope>NUCLEOTIDE SEQUENCE [LARGE SCALE GENOMIC DNA]</scope>
    <source>
        <strain evidence="3 4">MPI-SDFR-AT-0080</strain>
    </source>
</reference>